<evidence type="ECO:0000313" key="6">
    <source>
        <dbReference type="RefSeq" id="XP_027433531.1"/>
    </source>
</evidence>
<feature type="compositionally biased region" description="Low complexity" evidence="3">
    <location>
        <begin position="261"/>
        <end position="280"/>
    </location>
</feature>
<evidence type="ECO:0000256" key="2">
    <source>
        <dbReference type="RuleBase" id="RU102079"/>
    </source>
</evidence>
<dbReference type="OrthoDB" id="6251307at2759"/>
<dbReference type="GO" id="GO:0005737">
    <property type="term" value="C:cytoplasm"/>
    <property type="evidence" value="ECO:0007669"/>
    <property type="project" value="TreeGrafter"/>
</dbReference>
<reference evidence="6" key="1">
    <citation type="submission" date="2025-08" db="UniProtKB">
        <authorList>
            <consortium name="RefSeq"/>
        </authorList>
    </citation>
    <scope>IDENTIFICATION</scope>
    <source>
        <tissue evidence="6">Blood</tissue>
    </source>
</reference>
<dbReference type="CDD" id="cd00070">
    <property type="entry name" value="GLECT"/>
    <property type="match status" value="1"/>
</dbReference>
<feature type="domain" description="Galectin" evidence="4">
    <location>
        <begin position="27"/>
        <end position="161"/>
    </location>
</feature>
<keyword evidence="5" id="KW-1185">Reference proteome</keyword>
<name>A0A6J2BR73_ZALCA</name>
<dbReference type="FunFam" id="2.60.120.200:FF:000115">
    <property type="entry name" value="Galectin"/>
    <property type="match status" value="1"/>
</dbReference>
<gene>
    <name evidence="6" type="primary">LGALS12</name>
</gene>
<evidence type="ECO:0000256" key="3">
    <source>
        <dbReference type="SAM" id="MobiDB-lite"/>
    </source>
</evidence>
<dbReference type="AlphaFoldDB" id="A0A6J2BR73"/>
<dbReference type="SMART" id="SM00908">
    <property type="entry name" value="Gal-bind_lectin"/>
    <property type="match status" value="1"/>
</dbReference>
<dbReference type="GeneID" id="113913490"/>
<dbReference type="PANTHER" id="PTHR11346">
    <property type="entry name" value="GALECTIN"/>
    <property type="match status" value="1"/>
</dbReference>
<evidence type="ECO:0000259" key="4">
    <source>
        <dbReference type="PROSITE" id="PS51304"/>
    </source>
</evidence>
<dbReference type="Proteomes" id="UP000515165">
    <property type="component" value="Chromosome 11"/>
</dbReference>
<dbReference type="InterPro" id="IPR013320">
    <property type="entry name" value="ConA-like_dom_sf"/>
</dbReference>
<dbReference type="SUPFAM" id="SSF49899">
    <property type="entry name" value="Concanavalin A-like lectins/glucanases"/>
    <property type="match status" value="1"/>
</dbReference>
<dbReference type="PROSITE" id="PS51304">
    <property type="entry name" value="GALECTIN"/>
    <property type="match status" value="1"/>
</dbReference>
<dbReference type="SMART" id="SM00276">
    <property type="entry name" value="GLECT"/>
    <property type="match status" value="1"/>
</dbReference>
<sequence length="322" mass="34997">MSPGEKLDPLPDPFILQPPIFHPVIPYVTTIFGGLRAGKMVMLQGVVPLEARRFQVDFQCGCSLHPRPDIAIHFNPRFHTTKPHVICNTLHLERWQTEARWPHLPLQRGACFLILFLFGNEEMKVSVNGQHFLHYRYRLPLSRVDTLGIFGDILVEAVGFLNVNPFAEGSSEYPVGYPFLLKSPSLEVPCSRALPQGLWPGQVIVLRGLVLPEPKEQNSVLDLALGAQEADLRPLPLLPSTILRGAAPVPGGRAEAGAQRPGPGSHQPAPAGPGAAAGAPDQWQRPALLCPLLRSEPGTPQGKGRARPWPVALGVAPLSSLP</sequence>
<organism evidence="5 6">
    <name type="scientific">Zalophus californianus</name>
    <name type="common">California sealion</name>
    <dbReference type="NCBI Taxonomy" id="9704"/>
    <lineage>
        <taxon>Eukaryota</taxon>
        <taxon>Metazoa</taxon>
        <taxon>Chordata</taxon>
        <taxon>Craniata</taxon>
        <taxon>Vertebrata</taxon>
        <taxon>Euteleostomi</taxon>
        <taxon>Mammalia</taxon>
        <taxon>Eutheria</taxon>
        <taxon>Laurasiatheria</taxon>
        <taxon>Carnivora</taxon>
        <taxon>Caniformia</taxon>
        <taxon>Pinnipedia</taxon>
        <taxon>Otariidae</taxon>
        <taxon>Zalophus</taxon>
    </lineage>
</organism>
<dbReference type="RefSeq" id="XP_027433531.1">
    <property type="nucleotide sequence ID" value="XM_027577730.2"/>
</dbReference>
<dbReference type="Gene3D" id="2.60.120.200">
    <property type="match status" value="1"/>
</dbReference>
<dbReference type="InterPro" id="IPR044156">
    <property type="entry name" value="Galectin-like"/>
</dbReference>
<accession>A0A6J2BR73</accession>
<dbReference type="PANTHER" id="PTHR11346:SF111">
    <property type="entry name" value="GALECTIN-12"/>
    <property type="match status" value="1"/>
</dbReference>
<dbReference type="Pfam" id="PF00337">
    <property type="entry name" value="Gal-bind_lectin"/>
    <property type="match status" value="1"/>
</dbReference>
<dbReference type="GO" id="GO:0097193">
    <property type="term" value="P:intrinsic apoptotic signaling pathway"/>
    <property type="evidence" value="ECO:0007669"/>
    <property type="project" value="TreeGrafter"/>
</dbReference>
<evidence type="ECO:0000313" key="5">
    <source>
        <dbReference type="Proteomes" id="UP000515165"/>
    </source>
</evidence>
<proteinExistence type="predicted"/>
<keyword evidence="1 2" id="KW-0430">Lectin</keyword>
<dbReference type="GO" id="GO:0030395">
    <property type="term" value="F:lactose binding"/>
    <property type="evidence" value="ECO:0007669"/>
    <property type="project" value="TreeGrafter"/>
</dbReference>
<feature type="region of interest" description="Disordered" evidence="3">
    <location>
        <begin position="248"/>
        <end position="322"/>
    </location>
</feature>
<protein>
    <recommendedName>
        <fullName evidence="2">Galectin</fullName>
    </recommendedName>
</protein>
<dbReference type="CTD" id="85329"/>
<dbReference type="InterPro" id="IPR001079">
    <property type="entry name" value="Galectin_CRD"/>
</dbReference>
<evidence type="ECO:0000256" key="1">
    <source>
        <dbReference type="ARBA" id="ARBA00022734"/>
    </source>
</evidence>
<dbReference type="KEGG" id="zca:113913490"/>